<reference evidence="2 3" key="1">
    <citation type="submission" date="2024-02" db="EMBL/GenBank/DDBJ databases">
        <authorList>
            <person name="Vignale AGUSTIN F."/>
            <person name="Sosa J E."/>
            <person name="Modenutti C."/>
        </authorList>
    </citation>
    <scope>NUCLEOTIDE SEQUENCE [LARGE SCALE GENOMIC DNA]</scope>
</reference>
<name>A0ABC8SQQ9_9AQUA</name>
<keyword evidence="3" id="KW-1185">Reference proteome</keyword>
<evidence type="ECO:0000313" key="2">
    <source>
        <dbReference type="EMBL" id="CAK9159558.1"/>
    </source>
</evidence>
<evidence type="ECO:0000256" key="1">
    <source>
        <dbReference type="SAM" id="MobiDB-lite"/>
    </source>
</evidence>
<dbReference type="Proteomes" id="UP001642360">
    <property type="component" value="Unassembled WGS sequence"/>
</dbReference>
<comment type="caution">
    <text evidence="2">The sequence shown here is derived from an EMBL/GenBank/DDBJ whole genome shotgun (WGS) entry which is preliminary data.</text>
</comment>
<dbReference type="EMBL" id="CAUOFW020003380">
    <property type="protein sequence ID" value="CAK9159558.1"/>
    <property type="molecule type" value="Genomic_DNA"/>
</dbReference>
<organism evidence="2 3">
    <name type="scientific">Ilex paraguariensis</name>
    <name type="common">yerba mate</name>
    <dbReference type="NCBI Taxonomy" id="185542"/>
    <lineage>
        <taxon>Eukaryota</taxon>
        <taxon>Viridiplantae</taxon>
        <taxon>Streptophyta</taxon>
        <taxon>Embryophyta</taxon>
        <taxon>Tracheophyta</taxon>
        <taxon>Spermatophyta</taxon>
        <taxon>Magnoliopsida</taxon>
        <taxon>eudicotyledons</taxon>
        <taxon>Gunneridae</taxon>
        <taxon>Pentapetalae</taxon>
        <taxon>asterids</taxon>
        <taxon>campanulids</taxon>
        <taxon>Aquifoliales</taxon>
        <taxon>Aquifoliaceae</taxon>
        <taxon>Ilex</taxon>
    </lineage>
</organism>
<feature type="region of interest" description="Disordered" evidence="1">
    <location>
        <begin position="21"/>
        <end position="41"/>
    </location>
</feature>
<feature type="non-terminal residue" evidence="2">
    <location>
        <position position="1"/>
    </location>
</feature>
<proteinExistence type="predicted"/>
<evidence type="ECO:0000313" key="3">
    <source>
        <dbReference type="Proteomes" id="UP001642360"/>
    </source>
</evidence>
<dbReference type="AlphaFoldDB" id="A0ABC8SQQ9"/>
<sequence>LWARERLSHIRPQRLLPCDPLHDVHPDANPANDVPPAPTLVHGLTPDVPALDDLPPEPCGCR</sequence>
<protein>
    <submittedName>
        <fullName evidence="2">Uncharacterized protein</fullName>
    </submittedName>
</protein>
<gene>
    <name evidence="2" type="ORF">ILEXP_LOCUS28256</name>
</gene>
<accession>A0ABC8SQQ9</accession>